<comment type="caution">
    <text evidence="12">The sequence shown here is derived from an EMBL/GenBank/DDBJ whole genome shotgun (WGS) entry which is preliminary data.</text>
</comment>
<evidence type="ECO:0000256" key="1">
    <source>
        <dbReference type="ARBA" id="ARBA00004651"/>
    </source>
</evidence>
<feature type="domain" description="Mechanosensitive ion channel MscS C-terminal" evidence="10">
    <location>
        <begin position="593"/>
        <end position="680"/>
    </location>
</feature>
<feature type="transmembrane region" description="Helical" evidence="7">
    <location>
        <begin position="502"/>
        <end position="524"/>
    </location>
</feature>
<name>A0A6N8SGV1_9HYPH</name>
<comment type="subcellular location">
    <subcellularLocation>
        <location evidence="1">Cell membrane</location>
        <topology evidence="1">Multi-pass membrane protein</topology>
    </subcellularLocation>
</comment>
<comment type="similarity">
    <text evidence="2">Belongs to the MscS (TC 1.A.23) family.</text>
</comment>
<dbReference type="InterPro" id="IPR045276">
    <property type="entry name" value="YbiO_bact"/>
</dbReference>
<feature type="transmembrane region" description="Helical" evidence="7">
    <location>
        <begin position="242"/>
        <end position="261"/>
    </location>
</feature>
<gene>
    <name evidence="12" type="ORF">GR138_22840</name>
</gene>
<dbReference type="Gene3D" id="2.30.30.60">
    <property type="match status" value="1"/>
</dbReference>
<feature type="transmembrane region" description="Helical" evidence="7">
    <location>
        <begin position="273"/>
        <end position="293"/>
    </location>
</feature>
<evidence type="ECO:0000259" key="10">
    <source>
        <dbReference type="Pfam" id="PF21082"/>
    </source>
</evidence>
<dbReference type="InterPro" id="IPR049278">
    <property type="entry name" value="MS_channel_C"/>
</dbReference>
<feature type="transmembrane region" description="Helical" evidence="7">
    <location>
        <begin position="164"/>
        <end position="185"/>
    </location>
</feature>
<dbReference type="InterPro" id="IPR011066">
    <property type="entry name" value="MscS_channel_C_sf"/>
</dbReference>
<dbReference type="PANTHER" id="PTHR30460:SF0">
    <property type="entry name" value="MODERATE CONDUCTANCE MECHANOSENSITIVE CHANNEL YBIO"/>
    <property type="match status" value="1"/>
</dbReference>
<dbReference type="SUPFAM" id="SSF50182">
    <property type="entry name" value="Sm-like ribonucleoproteins"/>
    <property type="match status" value="1"/>
</dbReference>
<feature type="transmembrane region" description="Helical" evidence="7">
    <location>
        <begin position="313"/>
        <end position="330"/>
    </location>
</feature>
<evidence type="ECO:0000256" key="7">
    <source>
        <dbReference type="SAM" id="Phobius"/>
    </source>
</evidence>
<dbReference type="Pfam" id="PF00924">
    <property type="entry name" value="MS_channel_2nd"/>
    <property type="match status" value="1"/>
</dbReference>
<evidence type="ECO:0000256" key="4">
    <source>
        <dbReference type="ARBA" id="ARBA00022692"/>
    </source>
</evidence>
<dbReference type="Pfam" id="PF21082">
    <property type="entry name" value="MS_channel_3rd"/>
    <property type="match status" value="1"/>
</dbReference>
<feature type="transmembrane region" description="Helical" evidence="7">
    <location>
        <begin position="417"/>
        <end position="439"/>
    </location>
</feature>
<feature type="chain" id="PRO_5026706289" evidence="8">
    <location>
        <begin position="21"/>
        <end position="724"/>
    </location>
</feature>
<dbReference type="InterPro" id="IPR023408">
    <property type="entry name" value="MscS_beta-dom_sf"/>
</dbReference>
<evidence type="ECO:0000256" key="5">
    <source>
        <dbReference type="ARBA" id="ARBA00022989"/>
    </source>
</evidence>
<dbReference type="InterPro" id="IPR049142">
    <property type="entry name" value="MS_channel_1st"/>
</dbReference>
<dbReference type="Proteomes" id="UP000435802">
    <property type="component" value="Unassembled WGS sequence"/>
</dbReference>
<feature type="domain" description="Mechanosensitive ion channel MscS" evidence="9">
    <location>
        <begin position="522"/>
        <end position="585"/>
    </location>
</feature>
<feature type="transmembrane region" description="Helical" evidence="7">
    <location>
        <begin position="477"/>
        <end position="496"/>
    </location>
</feature>
<proteinExistence type="inferred from homology"/>
<keyword evidence="6 7" id="KW-0472">Membrane</keyword>
<dbReference type="InterPro" id="IPR010920">
    <property type="entry name" value="LSM_dom_sf"/>
</dbReference>
<protein>
    <submittedName>
        <fullName evidence="12">Mechanosensitive ion channel</fullName>
    </submittedName>
</protein>
<keyword evidence="3" id="KW-1003">Cell membrane</keyword>
<dbReference type="InterPro" id="IPR006685">
    <property type="entry name" value="MscS_channel_2nd"/>
</dbReference>
<feature type="domain" description="Mechanosensitive ion channel transmembrane helices 2/3" evidence="11">
    <location>
        <begin position="481"/>
        <end position="521"/>
    </location>
</feature>
<evidence type="ECO:0000259" key="11">
    <source>
        <dbReference type="Pfam" id="PF21088"/>
    </source>
</evidence>
<keyword evidence="13" id="KW-1185">Reference proteome</keyword>
<dbReference type="PANTHER" id="PTHR30460">
    <property type="entry name" value="MODERATE CONDUCTANCE MECHANOSENSITIVE CHANNEL YBIO"/>
    <property type="match status" value="1"/>
</dbReference>
<dbReference type="AlphaFoldDB" id="A0A6N8SGV1"/>
<reference evidence="12 13" key="1">
    <citation type="submission" date="2019-12" db="EMBL/GenBank/DDBJ databases">
        <title>Shinella kummerowiae sp. nov., a symbiotic bacterium isolated from root nodules of the herbal legume Kummerowia stipulacea.</title>
        <authorList>
            <person name="Gao J."/>
        </authorList>
    </citation>
    <scope>NUCLEOTIDE SEQUENCE [LARGE SCALE GENOMIC DNA]</scope>
    <source>
        <strain evidence="12 13">CCBAU 25048</strain>
    </source>
</reference>
<feature type="signal peptide" evidence="8">
    <location>
        <begin position="1"/>
        <end position="20"/>
    </location>
</feature>
<dbReference type="EMBL" id="WUMK01000009">
    <property type="protein sequence ID" value="MXN48049.1"/>
    <property type="molecule type" value="Genomic_DNA"/>
</dbReference>
<evidence type="ECO:0000259" key="9">
    <source>
        <dbReference type="Pfam" id="PF00924"/>
    </source>
</evidence>
<sequence length="724" mass="78589">MLILFALLILFPVLSAPVSAQVSTPTPEKVDQLLGLLDDPTVKEWLAARRAPTAAAAEDAAVPPADSDQGMMSSALDRVKTHLTRLAHAWPLMPQRFDTVRQVVMKDVGERGGLSVVALVALFVGVGATLSYIAFRLSRPLRLWVIAQDMETPQGRVGKFGGRFLVGLLMLGGFTIGSAGAFLLFDWPPLLREIVLAYLTAAIAIWAIRIVARVVLLPSFMGVVRAREVRAFNISDARADHWYRWIVIFSAVVAVGAATISLRSRFGFAPDDVLALIVPADLALLVIALLAVWKRPVAQAEDQERPGLFSHKATSWLLTVYLVLLFLVRVSGANVAFWFAVAAVAAPMAIIVATHSVNYVLRPPRGDSGTPPLPAVTVAVVDRAIRLSLIVLAAYLLAKVWGLDMSSMAETSPRMTLILRGLLNAAVIVLGADFVWSIIKAVIQRKIGVQAPVAMHDGEAAPVLDPQQARLRTLLPILQNIMLAIILVMAVLMVLSSVGIQIGPLIAGAGVVGVAVGFGAQTIVKDVISGVFYLLDDAFRVGEYISTGKFSGTVESFSLRSVKLRHHRGSLYTIPFGELGAVRNGSRDWATDKFNITVGFETDLDFARKLIKRIGLELAEDPEYKPWIIEPIKLQGVQEFGEYGIVLRIKATTRPGGAFGMKRKFYLRVREVFKQNGIELPVPTVHIQGHSAGAPPIDPEKEAMAAQMHLQRRKIDPAASEEQA</sequence>
<dbReference type="SUPFAM" id="SSF82861">
    <property type="entry name" value="Mechanosensitive channel protein MscS (YggB), transmembrane region"/>
    <property type="match status" value="1"/>
</dbReference>
<evidence type="ECO:0000313" key="12">
    <source>
        <dbReference type="EMBL" id="MXN48049.1"/>
    </source>
</evidence>
<feature type="transmembrane region" description="Helical" evidence="7">
    <location>
        <begin position="336"/>
        <end position="361"/>
    </location>
</feature>
<evidence type="ECO:0000256" key="6">
    <source>
        <dbReference type="ARBA" id="ARBA00023136"/>
    </source>
</evidence>
<dbReference type="RefSeq" id="WP_160861548.1">
    <property type="nucleotide sequence ID" value="NZ_WUMK01000009.1"/>
</dbReference>
<dbReference type="InterPro" id="IPR011014">
    <property type="entry name" value="MscS_channel_TM-2"/>
</dbReference>
<accession>A0A6N8SGV1</accession>
<dbReference type="GO" id="GO:0005886">
    <property type="term" value="C:plasma membrane"/>
    <property type="evidence" value="ECO:0007669"/>
    <property type="project" value="UniProtKB-SubCell"/>
</dbReference>
<dbReference type="SUPFAM" id="SSF82689">
    <property type="entry name" value="Mechanosensitive channel protein MscS (YggB), C-terminal domain"/>
    <property type="match status" value="1"/>
</dbReference>
<dbReference type="OrthoDB" id="9814206at2"/>
<keyword evidence="4 7" id="KW-0812">Transmembrane</keyword>
<evidence type="ECO:0000256" key="2">
    <source>
        <dbReference type="ARBA" id="ARBA00008017"/>
    </source>
</evidence>
<dbReference type="GO" id="GO:0008381">
    <property type="term" value="F:mechanosensitive monoatomic ion channel activity"/>
    <property type="evidence" value="ECO:0007669"/>
    <property type="project" value="InterPro"/>
</dbReference>
<feature type="transmembrane region" description="Helical" evidence="7">
    <location>
        <begin position="114"/>
        <end position="135"/>
    </location>
</feature>
<dbReference type="Pfam" id="PF21088">
    <property type="entry name" value="MS_channel_1st"/>
    <property type="match status" value="1"/>
</dbReference>
<keyword evidence="8" id="KW-0732">Signal</keyword>
<dbReference type="Gene3D" id="3.30.70.100">
    <property type="match status" value="1"/>
</dbReference>
<dbReference type="Gene3D" id="1.10.287.1260">
    <property type="match status" value="1"/>
</dbReference>
<evidence type="ECO:0000256" key="8">
    <source>
        <dbReference type="SAM" id="SignalP"/>
    </source>
</evidence>
<evidence type="ECO:0000313" key="13">
    <source>
        <dbReference type="Proteomes" id="UP000435802"/>
    </source>
</evidence>
<feature type="transmembrane region" description="Helical" evidence="7">
    <location>
        <begin position="197"/>
        <end position="221"/>
    </location>
</feature>
<keyword evidence="5 7" id="KW-1133">Transmembrane helix</keyword>
<organism evidence="12 13">
    <name type="scientific">Shinella kummerowiae</name>
    <dbReference type="NCBI Taxonomy" id="417745"/>
    <lineage>
        <taxon>Bacteria</taxon>
        <taxon>Pseudomonadati</taxon>
        <taxon>Pseudomonadota</taxon>
        <taxon>Alphaproteobacteria</taxon>
        <taxon>Hyphomicrobiales</taxon>
        <taxon>Rhizobiaceae</taxon>
        <taxon>Shinella</taxon>
    </lineage>
</organism>
<evidence type="ECO:0000256" key="3">
    <source>
        <dbReference type="ARBA" id="ARBA00022475"/>
    </source>
</evidence>